<sequence>MDKRTARRRNIIYYLKVFDSNTNLLLGQLVDITVNGMKLISEEPAEPGIRLMLKMILPEEMHRKECILFEAESLWCKRDINPSYYSIGFEFLDISEDDINIVKSLIYDFSFQD</sequence>
<dbReference type="OrthoDB" id="3078669at2"/>
<protein>
    <submittedName>
        <fullName evidence="2">PilZ domain-containing protein</fullName>
    </submittedName>
</protein>
<comment type="caution">
    <text evidence="2">The sequence shown here is derived from an EMBL/GenBank/DDBJ whole genome shotgun (WGS) entry which is preliminary data.</text>
</comment>
<dbReference type="InterPro" id="IPR009875">
    <property type="entry name" value="PilZ_domain"/>
</dbReference>
<gene>
    <name evidence="2" type="ORF">DENIS_1552</name>
</gene>
<evidence type="ECO:0000313" key="3">
    <source>
        <dbReference type="Proteomes" id="UP000288096"/>
    </source>
</evidence>
<dbReference type="RefSeq" id="WP_124327990.1">
    <property type="nucleotide sequence ID" value="NZ_BEXT01000001.1"/>
</dbReference>
<accession>A0A401FUG2</accession>
<evidence type="ECO:0000259" key="1">
    <source>
        <dbReference type="Pfam" id="PF07238"/>
    </source>
</evidence>
<dbReference type="AlphaFoldDB" id="A0A401FUG2"/>
<reference evidence="3" key="2">
    <citation type="submission" date="2019-01" db="EMBL/GenBank/DDBJ databases">
        <title>Genome sequence of Desulfonema ishimotonii strain Tokyo 01.</title>
        <authorList>
            <person name="Fukui M."/>
        </authorList>
    </citation>
    <scope>NUCLEOTIDE SEQUENCE [LARGE SCALE GENOMIC DNA]</scope>
    <source>
        <strain evidence="3">Tokyo 01</strain>
    </source>
</reference>
<dbReference type="EMBL" id="BEXT01000001">
    <property type="protein sequence ID" value="GBC60595.1"/>
    <property type="molecule type" value="Genomic_DNA"/>
</dbReference>
<dbReference type="SUPFAM" id="SSF141371">
    <property type="entry name" value="PilZ domain-like"/>
    <property type="match status" value="1"/>
</dbReference>
<dbReference type="Proteomes" id="UP000288096">
    <property type="component" value="Unassembled WGS sequence"/>
</dbReference>
<dbReference type="Gene3D" id="2.40.10.220">
    <property type="entry name" value="predicted glycosyltransferase like domains"/>
    <property type="match status" value="1"/>
</dbReference>
<proteinExistence type="predicted"/>
<dbReference type="Pfam" id="PF07238">
    <property type="entry name" value="PilZ"/>
    <property type="match status" value="1"/>
</dbReference>
<name>A0A401FUG2_9BACT</name>
<reference evidence="3" key="1">
    <citation type="submission" date="2017-11" db="EMBL/GenBank/DDBJ databases">
        <authorList>
            <person name="Watanabe M."/>
            <person name="Kojima H."/>
        </authorList>
    </citation>
    <scope>NUCLEOTIDE SEQUENCE [LARGE SCALE GENOMIC DNA]</scope>
    <source>
        <strain evidence="3">Tokyo 01</strain>
    </source>
</reference>
<organism evidence="2 3">
    <name type="scientific">Desulfonema ishimotonii</name>
    <dbReference type="NCBI Taxonomy" id="45657"/>
    <lineage>
        <taxon>Bacteria</taxon>
        <taxon>Pseudomonadati</taxon>
        <taxon>Thermodesulfobacteriota</taxon>
        <taxon>Desulfobacteria</taxon>
        <taxon>Desulfobacterales</taxon>
        <taxon>Desulfococcaceae</taxon>
        <taxon>Desulfonema</taxon>
    </lineage>
</organism>
<feature type="domain" description="PilZ" evidence="1">
    <location>
        <begin position="3"/>
        <end position="107"/>
    </location>
</feature>
<keyword evidence="3" id="KW-1185">Reference proteome</keyword>
<dbReference type="GO" id="GO:0035438">
    <property type="term" value="F:cyclic-di-GMP binding"/>
    <property type="evidence" value="ECO:0007669"/>
    <property type="project" value="InterPro"/>
</dbReference>
<evidence type="ECO:0000313" key="2">
    <source>
        <dbReference type="EMBL" id="GBC60595.1"/>
    </source>
</evidence>